<proteinExistence type="predicted"/>
<accession>A0A5J5GK59</accession>
<dbReference type="OrthoDB" id="1684530at2"/>
<evidence type="ECO:0000259" key="2">
    <source>
        <dbReference type="Pfam" id="PF07833"/>
    </source>
</evidence>
<keyword evidence="1" id="KW-0732">Signal</keyword>
<feature type="domain" description="Copper amine oxidase-like N-terminal" evidence="2">
    <location>
        <begin position="382"/>
        <end position="472"/>
    </location>
</feature>
<evidence type="ECO:0000313" key="4">
    <source>
        <dbReference type="Proteomes" id="UP000367750"/>
    </source>
</evidence>
<dbReference type="InterPro" id="IPR012854">
    <property type="entry name" value="Cu_amine_oxidase-like_N"/>
</dbReference>
<evidence type="ECO:0000313" key="3">
    <source>
        <dbReference type="EMBL" id="KAA9008407.1"/>
    </source>
</evidence>
<sequence>MKGIQWGLAAVTALVIASGAGKAHAASQTVIDHGYLNEYGDVFLMSDGSTWVENPDQKTYRLLDYKLKELDGDYGLSEDGRILKLANTDYLRMLPSPVDVVSLSGPYALKQDGTVWTTDGQQMAGYTDIVRIASNDSRLLTLSRTGELKSRSDSGVYTIDRFASPDDVASIAINDNGTVAVSLKSGQAQYYEWDKTRYVPRVIAGDARSVYYLWGPLLVLKQDGTVAPLEPSMLHESRLGESYPGLSGVASIQEIIQSELLLVRLNDGSLAVYDTSTHELSAVSIPNPVSLDVKVQKPALTVGQETGFSIAESWSNGASRWVSKTEAHVSIDKPYLLKLQEDGTLKATGVGEALVTVTSGGLTQTASVVIQSDAELLGGSRENGMMFLPIQTFFQKLGGEVKASADGKSFTVQLGERSFQFKVGSAIATVDGQSVTMPGKVHLVSSLAVFPGDLLKSELGASLSWNDSVKKINVSFGQAKQVVQTQGTYEVAKKKAIGSLSKYIGKVYWFNRFSSDCRLQKTTIKDLEPDFKGRFVLIFSFADGTKAWSNTAYSPTEIAQLLANKDMFFPSDPKKMYSFTPEIWEKIKNSVISKGMTTQQVQISWGAPDYTEKYTISGVRYDLWYYNDHVVGFLNGIVKYLY</sequence>
<evidence type="ECO:0000256" key="1">
    <source>
        <dbReference type="SAM" id="SignalP"/>
    </source>
</evidence>
<dbReference type="Gene3D" id="3.30.457.10">
    <property type="entry name" value="Copper amine oxidase-like, N-terminal domain"/>
    <property type="match status" value="1"/>
</dbReference>
<dbReference type="Gene3D" id="2.60.40.1080">
    <property type="match status" value="1"/>
</dbReference>
<gene>
    <name evidence="3" type="ORF">F4V43_01255</name>
</gene>
<dbReference type="SUPFAM" id="SSF55383">
    <property type="entry name" value="Copper amine oxidase, domain N"/>
    <property type="match status" value="1"/>
</dbReference>
<dbReference type="AlphaFoldDB" id="A0A5J5GK59"/>
<dbReference type="Proteomes" id="UP000367750">
    <property type="component" value="Unassembled WGS sequence"/>
</dbReference>
<feature type="signal peptide" evidence="1">
    <location>
        <begin position="1"/>
        <end position="25"/>
    </location>
</feature>
<organism evidence="3 4">
    <name type="scientific">Paenibacillus spiritus</name>
    <dbReference type="NCBI Taxonomy" id="2496557"/>
    <lineage>
        <taxon>Bacteria</taxon>
        <taxon>Bacillati</taxon>
        <taxon>Bacillota</taxon>
        <taxon>Bacilli</taxon>
        <taxon>Bacillales</taxon>
        <taxon>Paenibacillaceae</taxon>
        <taxon>Paenibacillus</taxon>
    </lineage>
</organism>
<dbReference type="Pfam" id="PF07833">
    <property type="entry name" value="Cu_amine_oxidN1"/>
    <property type="match status" value="1"/>
</dbReference>
<dbReference type="RefSeq" id="WP_150456429.1">
    <property type="nucleotide sequence ID" value="NZ_VYKK01000003.1"/>
</dbReference>
<dbReference type="InterPro" id="IPR036582">
    <property type="entry name" value="Mao_N_sf"/>
</dbReference>
<feature type="chain" id="PRO_5023814501" evidence="1">
    <location>
        <begin position="26"/>
        <end position="642"/>
    </location>
</feature>
<dbReference type="EMBL" id="VYKK01000003">
    <property type="protein sequence ID" value="KAA9008407.1"/>
    <property type="molecule type" value="Genomic_DNA"/>
</dbReference>
<protein>
    <submittedName>
        <fullName evidence="3">Copper amine oxidase N-terminal domain-containing protein</fullName>
    </submittedName>
</protein>
<comment type="caution">
    <text evidence="3">The sequence shown here is derived from an EMBL/GenBank/DDBJ whole genome shotgun (WGS) entry which is preliminary data.</text>
</comment>
<keyword evidence="4" id="KW-1185">Reference proteome</keyword>
<name>A0A5J5GK59_9BACL</name>
<reference evidence="3 4" key="1">
    <citation type="submission" date="2019-09" db="EMBL/GenBank/DDBJ databases">
        <title>Bacillus ochoae sp. nov., Paenibacillus whitsoniae sp. nov., Paenibacillus spiritus sp. nov. Isolated from the Mars Exploration Rover during spacecraft assembly.</title>
        <authorList>
            <person name="Seuylemezian A."/>
            <person name="Vaishampayan P."/>
        </authorList>
    </citation>
    <scope>NUCLEOTIDE SEQUENCE [LARGE SCALE GENOMIC DNA]</scope>
    <source>
        <strain evidence="3 4">MER_111</strain>
    </source>
</reference>